<feature type="binding site" evidence="8">
    <location>
        <position position="176"/>
    </location>
    <ligand>
        <name>ATP</name>
        <dbReference type="ChEBI" id="CHEBI:30616"/>
    </ligand>
</feature>
<evidence type="ECO:0000256" key="5">
    <source>
        <dbReference type="ARBA" id="ARBA00022741"/>
    </source>
</evidence>
<dbReference type="OrthoDB" id="9773087at2"/>
<comment type="catalytic activity">
    <reaction evidence="7 8">
        <text>(R)-pantoate + beta-alanine + ATP = (R)-pantothenate + AMP + diphosphate + H(+)</text>
        <dbReference type="Rhea" id="RHEA:10912"/>
        <dbReference type="ChEBI" id="CHEBI:15378"/>
        <dbReference type="ChEBI" id="CHEBI:15980"/>
        <dbReference type="ChEBI" id="CHEBI:29032"/>
        <dbReference type="ChEBI" id="CHEBI:30616"/>
        <dbReference type="ChEBI" id="CHEBI:33019"/>
        <dbReference type="ChEBI" id="CHEBI:57966"/>
        <dbReference type="ChEBI" id="CHEBI:456215"/>
        <dbReference type="EC" id="6.3.2.1"/>
    </reaction>
</comment>
<organism evidence="9 10">
    <name type="scientific">Zymomonas mobilis subsp. mobilis (strain ATCC 10988 / DSM 424 / LMG 404 / NCIMB 8938 / NRRL B-806 / ZM1)</name>
    <dbReference type="NCBI Taxonomy" id="555217"/>
    <lineage>
        <taxon>Bacteria</taxon>
        <taxon>Pseudomonadati</taxon>
        <taxon>Pseudomonadota</taxon>
        <taxon>Alphaproteobacteria</taxon>
        <taxon>Sphingomonadales</taxon>
        <taxon>Zymomonadaceae</taxon>
        <taxon>Zymomonas</taxon>
    </lineage>
</organism>
<name>A0A0H3G7B9_ZYMMA</name>
<evidence type="ECO:0000313" key="10">
    <source>
        <dbReference type="Proteomes" id="UP000001494"/>
    </source>
</evidence>
<proteinExistence type="inferred from homology"/>
<reference evidence="9 10" key="1">
    <citation type="journal article" date="2011" name="J. Bacteriol.">
        <title>Genome sequence of the ethanol-producing Zymomonas mobilis subsp. mobilis lectotype strain ATCC 10988.</title>
        <authorList>
            <person name="Pappas K.M."/>
            <person name="Kouvelis V.N."/>
            <person name="Saunders E."/>
            <person name="Brettin T.S."/>
            <person name="Bruce D."/>
            <person name="Detter C."/>
            <person name="Balakireva M."/>
            <person name="Han C.S."/>
            <person name="Savvakis G."/>
            <person name="Kyrpides N.C."/>
            <person name="Typas M.A."/>
        </authorList>
    </citation>
    <scope>NUCLEOTIDE SEQUENCE [LARGE SCALE GENOMIC DNA]</scope>
    <source>
        <strain evidence="10">ATCC 10988 / DSM 424 / CCUG 17860 / LMG 404 / NCIMB 8938 / NRRL B-806 / ZM1</strain>
    </source>
</reference>
<keyword evidence="4 8" id="KW-0566">Pantothenate biosynthesis</keyword>
<dbReference type="Pfam" id="PF02569">
    <property type="entry name" value="Pantoate_ligase"/>
    <property type="match status" value="1"/>
</dbReference>
<dbReference type="eggNOG" id="COG0414">
    <property type="taxonomic scope" value="Bacteria"/>
</dbReference>
<evidence type="ECO:0000256" key="2">
    <source>
        <dbReference type="ARBA" id="ARBA00009256"/>
    </source>
</evidence>
<comment type="similarity">
    <text evidence="2 8">Belongs to the pantothenate synthetase family.</text>
</comment>
<keyword evidence="3 8" id="KW-0436">Ligase</keyword>
<comment type="pathway">
    <text evidence="1 8">Cofactor biosynthesis; (R)-pantothenate biosynthesis; (R)-pantothenate from (R)-pantoate and beta-alanine: step 1/1.</text>
</comment>
<dbReference type="GO" id="GO:0005524">
    <property type="term" value="F:ATP binding"/>
    <property type="evidence" value="ECO:0007669"/>
    <property type="project" value="UniProtKB-KW"/>
</dbReference>
<feature type="binding site" evidence="8">
    <location>
        <position position="61"/>
    </location>
    <ligand>
        <name>beta-alanine</name>
        <dbReference type="ChEBI" id="CHEBI:57966"/>
    </ligand>
</feature>
<keyword evidence="8" id="KW-0963">Cytoplasm</keyword>
<comment type="subunit">
    <text evidence="8">Homodimer.</text>
</comment>
<dbReference type="NCBIfam" id="TIGR00018">
    <property type="entry name" value="panC"/>
    <property type="match status" value="1"/>
</dbReference>
<keyword evidence="6 8" id="KW-0067">ATP-binding</keyword>
<feature type="binding site" evidence="8">
    <location>
        <begin position="184"/>
        <end position="187"/>
    </location>
    <ligand>
        <name>ATP</name>
        <dbReference type="ChEBI" id="CHEBI:30616"/>
    </ligand>
</feature>
<accession>A0A0H3G7B9</accession>
<dbReference type="GO" id="GO:0004592">
    <property type="term" value="F:pantoate-beta-alanine ligase activity"/>
    <property type="evidence" value="ECO:0007669"/>
    <property type="project" value="UniProtKB-UniRule"/>
</dbReference>
<dbReference type="EC" id="6.3.2.1" evidence="8"/>
<evidence type="ECO:0000256" key="1">
    <source>
        <dbReference type="ARBA" id="ARBA00004990"/>
    </source>
</evidence>
<evidence type="ECO:0000256" key="8">
    <source>
        <dbReference type="HAMAP-Rule" id="MF_00158"/>
    </source>
</evidence>
<feature type="active site" description="Proton donor" evidence="8">
    <location>
        <position position="37"/>
    </location>
</feature>
<feature type="binding site" evidence="8">
    <location>
        <position position="61"/>
    </location>
    <ligand>
        <name>(R)-pantoate</name>
        <dbReference type="ChEBI" id="CHEBI:15980"/>
    </ligand>
</feature>
<keyword evidence="5 8" id="KW-0547">Nucleotide-binding</keyword>
<dbReference type="RefSeq" id="WP_014500937.1">
    <property type="nucleotide sequence ID" value="NC_017262.1"/>
</dbReference>
<feature type="binding site" evidence="8">
    <location>
        <begin position="30"/>
        <end position="37"/>
    </location>
    <ligand>
        <name>ATP</name>
        <dbReference type="ChEBI" id="CHEBI:30616"/>
    </ligand>
</feature>
<dbReference type="EMBL" id="CP002850">
    <property type="protein sequence ID" value="AEH63046.1"/>
    <property type="molecule type" value="Genomic_DNA"/>
</dbReference>
<comment type="subcellular location">
    <subcellularLocation>
        <location evidence="8">Cytoplasm</location>
    </subcellularLocation>
</comment>
<gene>
    <name evidence="8" type="primary">panC</name>
    <name evidence="9" type="ordered locus">Zmob_1219</name>
</gene>
<dbReference type="Gene3D" id="3.30.1300.10">
    <property type="entry name" value="Pantoate-beta-alanine ligase, C-terminal domain"/>
    <property type="match status" value="1"/>
</dbReference>
<sequence length="287" mass="32275">MLVIHTIAELRAHLDEHRQNRRKISLVPTMGFLHQGHMALAQKARKESDVVVLSIFVNPIQFGVNEDLDVYPRDLPHDIALCKENGVDILFAPSVAEIYPEPIMTSVEVQSLSNILIGRHRPNHFRGVTTIVAKLLNIVEPDKIIFGEKDYQQLIIVRRMIRDLSYKAEVVGVPIVREEDGLACSSRNARLTKEDRAAAVILSQSLKKAQKRILEGEKDVSTIRQLIEDNIKSEARAKIQSIDICHATKLDTLDRIDNQPIVILLAVAFGDVVLIDQQLVTPKEKAL</sequence>
<dbReference type="Gene3D" id="3.40.50.620">
    <property type="entry name" value="HUPs"/>
    <property type="match status" value="1"/>
</dbReference>
<dbReference type="HAMAP" id="MF_00158">
    <property type="entry name" value="PanC"/>
    <property type="match status" value="1"/>
</dbReference>
<evidence type="ECO:0000256" key="4">
    <source>
        <dbReference type="ARBA" id="ARBA00022655"/>
    </source>
</evidence>
<evidence type="ECO:0000256" key="7">
    <source>
        <dbReference type="ARBA" id="ARBA00048258"/>
    </source>
</evidence>
<protein>
    <recommendedName>
        <fullName evidence="8">Pantothenate synthetase</fullName>
        <shortName evidence="8">PS</shortName>
        <ecNumber evidence="8">6.3.2.1</ecNumber>
    </recommendedName>
    <alternativeName>
        <fullName evidence="8">Pantoate--beta-alanine ligase</fullName>
    </alternativeName>
    <alternativeName>
        <fullName evidence="8">Pantoate-activating enzyme</fullName>
    </alternativeName>
</protein>
<comment type="function">
    <text evidence="8">Catalyzes the condensation of pantoate with beta-alanine in an ATP-dependent reaction via a pantoyl-adenylate intermediate.</text>
</comment>
<evidence type="ECO:0000256" key="3">
    <source>
        <dbReference type="ARBA" id="ARBA00022598"/>
    </source>
</evidence>
<dbReference type="GO" id="GO:0015940">
    <property type="term" value="P:pantothenate biosynthetic process"/>
    <property type="evidence" value="ECO:0007669"/>
    <property type="project" value="UniProtKB-UniRule"/>
</dbReference>
<dbReference type="InterPro" id="IPR014729">
    <property type="entry name" value="Rossmann-like_a/b/a_fold"/>
</dbReference>
<dbReference type="Proteomes" id="UP000001494">
    <property type="component" value="Chromosome"/>
</dbReference>
<dbReference type="PANTHER" id="PTHR21299">
    <property type="entry name" value="CYTIDYLATE KINASE/PANTOATE-BETA-ALANINE LIGASE"/>
    <property type="match status" value="1"/>
</dbReference>
<dbReference type="GO" id="GO:0005829">
    <property type="term" value="C:cytosol"/>
    <property type="evidence" value="ECO:0007669"/>
    <property type="project" value="TreeGrafter"/>
</dbReference>
<dbReference type="KEGG" id="zmm:Zmob_1219"/>
<dbReference type="UniPathway" id="UPA00028">
    <property type="reaction ID" value="UER00005"/>
</dbReference>
<feature type="binding site" evidence="8">
    <location>
        <position position="153"/>
    </location>
    <ligand>
        <name>(R)-pantoate</name>
        <dbReference type="ChEBI" id="CHEBI:15980"/>
    </ligand>
</feature>
<dbReference type="SUPFAM" id="SSF52374">
    <property type="entry name" value="Nucleotidylyl transferase"/>
    <property type="match status" value="1"/>
</dbReference>
<dbReference type="PANTHER" id="PTHR21299:SF1">
    <property type="entry name" value="PANTOATE--BETA-ALANINE LIGASE"/>
    <property type="match status" value="1"/>
</dbReference>
<feature type="binding site" evidence="8">
    <location>
        <begin position="147"/>
        <end position="150"/>
    </location>
    <ligand>
        <name>ATP</name>
        <dbReference type="ChEBI" id="CHEBI:30616"/>
    </ligand>
</feature>
<dbReference type="InterPro" id="IPR003721">
    <property type="entry name" value="Pantoate_ligase"/>
</dbReference>
<evidence type="ECO:0000313" key="9">
    <source>
        <dbReference type="EMBL" id="AEH63046.1"/>
    </source>
</evidence>
<dbReference type="InterPro" id="IPR042176">
    <property type="entry name" value="Pantoate_ligase_C"/>
</dbReference>
<dbReference type="CDD" id="cd00560">
    <property type="entry name" value="PanC"/>
    <property type="match status" value="1"/>
</dbReference>
<dbReference type="AlphaFoldDB" id="A0A0H3G7B9"/>
<evidence type="ECO:0000256" key="6">
    <source>
        <dbReference type="ARBA" id="ARBA00022840"/>
    </source>
</evidence>
<dbReference type="HOGENOM" id="CLU_047148_0_0_5"/>
<dbReference type="FunFam" id="3.40.50.620:FF:000013">
    <property type="entry name" value="Pantothenate synthetase"/>
    <property type="match status" value="1"/>
</dbReference>
<comment type="miscellaneous">
    <text evidence="8">The reaction proceeds by a bi uni uni bi ping pong mechanism.</text>
</comment>